<protein>
    <submittedName>
        <fullName evidence="1">Uncharacterized protein</fullName>
    </submittedName>
</protein>
<dbReference type="EMBL" id="CP049331">
    <property type="protein sequence ID" value="QIH42092.1"/>
    <property type="molecule type" value="Genomic_DNA"/>
</dbReference>
<dbReference type="AlphaFoldDB" id="A0A6G7CJ10"/>
<name>A0A6G7CJ10_9VIBR</name>
<evidence type="ECO:0000313" key="2">
    <source>
        <dbReference type="Proteomes" id="UP000503003"/>
    </source>
</evidence>
<dbReference type="KEGG" id="vzi:G5S32_08830"/>
<sequence length="51" mass="5798">MKFLVADISSLIGQRFGQQRKVVKANDKSSVALINGYIQSQKKVTWMLNAW</sequence>
<dbReference type="RefSeq" id="WP_165311671.1">
    <property type="nucleotide sequence ID" value="NZ_CP049331.1"/>
</dbReference>
<dbReference type="Proteomes" id="UP000503003">
    <property type="component" value="Chromosome 1"/>
</dbReference>
<proteinExistence type="predicted"/>
<evidence type="ECO:0000313" key="1">
    <source>
        <dbReference type="EMBL" id="QIH42092.1"/>
    </source>
</evidence>
<reference evidence="1 2" key="1">
    <citation type="submission" date="2020-02" db="EMBL/GenBank/DDBJ databases">
        <title>A complete genome of a marine bacterium Vibrio sp. ZWAL4003 isolated from the mangrove sediment with the ability to degrade polysaccharides.</title>
        <authorList>
            <person name="Wu J."/>
            <person name="Qu W."/>
            <person name="Zeng R."/>
        </authorList>
    </citation>
    <scope>NUCLEOTIDE SEQUENCE [LARGE SCALE GENOMIC DNA]</scope>
    <source>
        <strain evidence="1 2">ZWAL4003</strain>
    </source>
</reference>
<accession>A0A6G7CJ10</accession>
<keyword evidence="2" id="KW-1185">Reference proteome</keyword>
<organism evidence="1 2">
    <name type="scientific">Vibrio ziniensis</name>
    <dbReference type="NCBI Taxonomy" id="2711221"/>
    <lineage>
        <taxon>Bacteria</taxon>
        <taxon>Pseudomonadati</taxon>
        <taxon>Pseudomonadota</taxon>
        <taxon>Gammaproteobacteria</taxon>
        <taxon>Vibrionales</taxon>
        <taxon>Vibrionaceae</taxon>
        <taxon>Vibrio</taxon>
    </lineage>
</organism>
<gene>
    <name evidence="1" type="ORF">G5S32_08830</name>
</gene>